<evidence type="ECO:0000259" key="3">
    <source>
        <dbReference type="SMART" id="SM00856"/>
    </source>
</evidence>
<dbReference type="InterPro" id="IPR006501">
    <property type="entry name" value="Pectinesterase_inhib_dom"/>
</dbReference>
<dbReference type="Gene3D" id="1.20.140.40">
    <property type="entry name" value="Invertase/pectin methylesterase inhibitor family protein"/>
    <property type="match status" value="1"/>
</dbReference>
<proteinExistence type="inferred from homology"/>
<reference evidence="4" key="1">
    <citation type="submission" date="2022-02" db="EMBL/GenBank/DDBJ databases">
        <authorList>
            <person name="Henning P.M."/>
            <person name="McCubbin A.G."/>
            <person name="Shore J.S."/>
        </authorList>
    </citation>
    <scope>NUCLEOTIDE SEQUENCE</scope>
    <source>
        <strain evidence="4">F60SS</strain>
        <tissue evidence="4">Leaves</tissue>
    </source>
</reference>
<dbReference type="PANTHER" id="PTHR31080:SF296">
    <property type="entry name" value="OS05G0360900 PROTEIN"/>
    <property type="match status" value="1"/>
</dbReference>
<comment type="similarity">
    <text evidence="2">Belongs to the PMEI family.</text>
</comment>
<sequence length="135" mass="15147">MSQVALSFSLDRAQSTRSYISKELRATKGKERENLEFCLDQISESVHQLSGSIGEVRVLVSPRTPSADVRRHISNVQSWVSAAMVYVTDCTEGGSPGEKPIKFKGTIMVKLLNVEESICIVLDLFDQYAERYYKP</sequence>
<dbReference type="GO" id="GO:0004857">
    <property type="term" value="F:enzyme inhibitor activity"/>
    <property type="evidence" value="ECO:0007669"/>
    <property type="project" value="InterPro"/>
</dbReference>
<feature type="domain" description="Pectinesterase inhibitor" evidence="3">
    <location>
        <begin position="1"/>
        <end position="124"/>
    </location>
</feature>
<accession>A0A9Q0G817</accession>
<gene>
    <name evidence="4" type="ORF">Tsubulata_019042</name>
</gene>
<dbReference type="AlphaFoldDB" id="A0A9Q0G817"/>
<comment type="caution">
    <text evidence="4">The sequence shown here is derived from an EMBL/GenBank/DDBJ whole genome shotgun (WGS) entry which is preliminary data.</text>
</comment>
<evidence type="ECO:0000256" key="1">
    <source>
        <dbReference type="ARBA" id="ARBA00022729"/>
    </source>
</evidence>
<dbReference type="SMART" id="SM00856">
    <property type="entry name" value="PMEI"/>
    <property type="match status" value="1"/>
</dbReference>
<dbReference type="SUPFAM" id="SSF101148">
    <property type="entry name" value="Plant invertase/pectin methylesterase inhibitor"/>
    <property type="match status" value="1"/>
</dbReference>
<evidence type="ECO:0000313" key="5">
    <source>
        <dbReference type="Proteomes" id="UP001141552"/>
    </source>
</evidence>
<dbReference type="CDD" id="cd15798">
    <property type="entry name" value="PMEI-like_3"/>
    <property type="match status" value="1"/>
</dbReference>
<keyword evidence="5" id="KW-1185">Reference proteome</keyword>
<evidence type="ECO:0000256" key="2">
    <source>
        <dbReference type="ARBA" id="ARBA00038471"/>
    </source>
</evidence>
<dbReference type="InterPro" id="IPR051955">
    <property type="entry name" value="PME_Inhibitor"/>
</dbReference>
<name>A0A9Q0G817_9ROSI</name>
<dbReference type="InterPro" id="IPR035513">
    <property type="entry name" value="Invertase/methylesterase_inhib"/>
</dbReference>
<organism evidence="4 5">
    <name type="scientific">Turnera subulata</name>
    <dbReference type="NCBI Taxonomy" id="218843"/>
    <lineage>
        <taxon>Eukaryota</taxon>
        <taxon>Viridiplantae</taxon>
        <taxon>Streptophyta</taxon>
        <taxon>Embryophyta</taxon>
        <taxon>Tracheophyta</taxon>
        <taxon>Spermatophyta</taxon>
        <taxon>Magnoliopsida</taxon>
        <taxon>eudicotyledons</taxon>
        <taxon>Gunneridae</taxon>
        <taxon>Pentapetalae</taxon>
        <taxon>rosids</taxon>
        <taxon>fabids</taxon>
        <taxon>Malpighiales</taxon>
        <taxon>Passifloraceae</taxon>
        <taxon>Turnera</taxon>
    </lineage>
</organism>
<evidence type="ECO:0000313" key="4">
    <source>
        <dbReference type="EMBL" id="KAJ4844932.1"/>
    </source>
</evidence>
<keyword evidence="1" id="KW-0732">Signal</keyword>
<dbReference type="EMBL" id="JAKUCV010001830">
    <property type="protein sequence ID" value="KAJ4844932.1"/>
    <property type="molecule type" value="Genomic_DNA"/>
</dbReference>
<dbReference type="PANTHER" id="PTHR31080">
    <property type="entry name" value="PECTINESTERASE INHIBITOR-LIKE"/>
    <property type="match status" value="1"/>
</dbReference>
<reference evidence="4" key="2">
    <citation type="journal article" date="2023" name="Plants (Basel)">
        <title>Annotation of the Turnera subulata (Passifloraceae) Draft Genome Reveals the S-Locus Evolved after the Divergence of Turneroideae from Passifloroideae in a Stepwise Manner.</title>
        <authorList>
            <person name="Henning P.M."/>
            <person name="Roalson E.H."/>
            <person name="Mir W."/>
            <person name="McCubbin A.G."/>
            <person name="Shore J.S."/>
        </authorList>
    </citation>
    <scope>NUCLEOTIDE SEQUENCE</scope>
    <source>
        <strain evidence="4">F60SS</strain>
    </source>
</reference>
<dbReference type="NCBIfam" id="TIGR01614">
    <property type="entry name" value="PME_inhib"/>
    <property type="match status" value="1"/>
</dbReference>
<protein>
    <recommendedName>
        <fullName evidence="3">Pectinesterase inhibitor domain-containing protein</fullName>
    </recommendedName>
</protein>
<dbReference type="Pfam" id="PF04043">
    <property type="entry name" value="PMEI"/>
    <property type="match status" value="1"/>
</dbReference>
<dbReference type="Proteomes" id="UP001141552">
    <property type="component" value="Unassembled WGS sequence"/>
</dbReference>
<dbReference type="OrthoDB" id="1430376at2759"/>